<dbReference type="InterPro" id="IPR012337">
    <property type="entry name" value="RNaseH-like_sf"/>
</dbReference>
<dbReference type="PANTHER" id="PTHR37984:SF15">
    <property type="entry name" value="INTEGRASE CATALYTIC DOMAIN-CONTAINING PROTEIN"/>
    <property type="match status" value="1"/>
</dbReference>
<dbReference type="PANTHER" id="PTHR37984">
    <property type="entry name" value="PROTEIN CBG26694"/>
    <property type="match status" value="1"/>
</dbReference>
<dbReference type="Gene3D" id="3.30.420.10">
    <property type="entry name" value="Ribonuclease H-like superfamily/Ribonuclease H"/>
    <property type="match status" value="1"/>
</dbReference>
<dbReference type="AlphaFoldDB" id="A0A0A8YAL3"/>
<dbReference type="GO" id="GO:0003676">
    <property type="term" value="F:nucleic acid binding"/>
    <property type="evidence" value="ECO:0007669"/>
    <property type="project" value="InterPro"/>
</dbReference>
<dbReference type="SUPFAM" id="SSF53098">
    <property type="entry name" value="Ribonuclease H-like"/>
    <property type="match status" value="1"/>
</dbReference>
<reference evidence="2" key="2">
    <citation type="journal article" date="2015" name="Data Brief">
        <title>Shoot transcriptome of the giant reed, Arundo donax.</title>
        <authorList>
            <person name="Barrero R.A."/>
            <person name="Guerrero F.D."/>
            <person name="Moolhuijzen P."/>
            <person name="Goolsby J.A."/>
            <person name="Tidwell J."/>
            <person name="Bellgard S.E."/>
            <person name="Bellgard M.I."/>
        </authorList>
    </citation>
    <scope>NUCLEOTIDE SEQUENCE</scope>
    <source>
        <tissue evidence="2">Shoot tissue taken approximately 20 cm above the soil surface</tissue>
    </source>
</reference>
<evidence type="ECO:0000313" key="2">
    <source>
        <dbReference type="EMBL" id="JAD22964.1"/>
    </source>
</evidence>
<dbReference type="PROSITE" id="PS50994">
    <property type="entry name" value="INTEGRASE"/>
    <property type="match status" value="1"/>
</dbReference>
<organism evidence="2">
    <name type="scientific">Arundo donax</name>
    <name type="common">Giant reed</name>
    <name type="synonym">Donax arundinaceus</name>
    <dbReference type="NCBI Taxonomy" id="35708"/>
    <lineage>
        <taxon>Eukaryota</taxon>
        <taxon>Viridiplantae</taxon>
        <taxon>Streptophyta</taxon>
        <taxon>Embryophyta</taxon>
        <taxon>Tracheophyta</taxon>
        <taxon>Spermatophyta</taxon>
        <taxon>Magnoliopsida</taxon>
        <taxon>Liliopsida</taxon>
        <taxon>Poales</taxon>
        <taxon>Poaceae</taxon>
        <taxon>PACMAD clade</taxon>
        <taxon>Arundinoideae</taxon>
        <taxon>Arundineae</taxon>
        <taxon>Arundo</taxon>
    </lineage>
</organism>
<dbReference type="FunFam" id="3.30.420.10:FF:000032">
    <property type="entry name" value="Retrovirus-related Pol polyprotein from transposon 297-like Protein"/>
    <property type="match status" value="1"/>
</dbReference>
<evidence type="ECO:0000259" key="1">
    <source>
        <dbReference type="PROSITE" id="PS50994"/>
    </source>
</evidence>
<dbReference type="GO" id="GO:0015074">
    <property type="term" value="P:DNA integration"/>
    <property type="evidence" value="ECO:0007669"/>
    <property type="project" value="InterPro"/>
</dbReference>
<dbReference type="EMBL" id="GBRH01274931">
    <property type="protein sequence ID" value="JAD22964.1"/>
    <property type="molecule type" value="Transcribed_RNA"/>
</dbReference>
<reference evidence="2" key="1">
    <citation type="submission" date="2014-09" db="EMBL/GenBank/DDBJ databases">
        <authorList>
            <person name="Magalhaes I.L.F."/>
            <person name="Oliveira U."/>
            <person name="Santos F.R."/>
            <person name="Vidigal T.H.D.A."/>
            <person name="Brescovit A.D."/>
            <person name="Santos A.J."/>
        </authorList>
    </citation>
    <scope>NUCLEOTIDE SEQUENCE</scope>
    <source>
        <tissue evidence="2">Shoot tissue taken approximately 20 cm above the soil surface</tissue>
    </source>
</reference>
<dbReference type="InterPro" id="IPR050951">
    <property type="entry name" value="Retrovirus_Pol_polyprotein"/>
</dbReference>
<dbReference type="InterPro" id="IPR001584">
    <property type="entry name" value="Integrase_cat-core"/>
</dbReference>
<name>A0A0A8YAL3_ARUDO</name>
<accession>A0A0A8YAL3</accession>
<protein>
    <recommendedName>
        <fullName evidence="1">Integrase catalytic domain-containing protein</fullName>
    </recommendedName>
</protein>
<proteinExistence type="predicted"/>
<feature type="domain" description="Integrase catalytic" evidence="1">
    <location>
        <begin position="29"/>
        <end position="193"/>
    </location>
</feature>
<sequence length="258" mass="29632">MKSDVHDFVQSCLICQKAKTDRARLPGLLQPLPVPRGAWQIITMDFVEGLPRSGNSNCILVVVDKFTKYAHFLPLSHSFTAATVAHTYLHHVYKLHGLPLSIVSNRDRIFTSNFWKELFKLAGVQLSMSSAYHPQSDGQTERVNQCMETFLHCFVHACPKKWIHWLSLAEYWYNTSLHSALGKSPFEVLYGHEPRHFGISPVDSCAVPEVASWLEERAVMQSLIQQHLSRAQQRMKKYADKRRSEHEFAINDLVFLKL</sequence>
<dbReference type="Pfam" id="PF00665">
    <property type="entry name" value="rve"/>
    <property type="match status" value="1"/>
</dbReference>
<dbReference type="InterPro" id="IPR036397">
    <property type="entry name" value="RNaseH_sf"/>
</dbReference>